<dbReference type="PANTHER" id="PTHR30034">
    <property type="entry name" value="FLAGELLAR MOTOR SWITCH PROTEIN FLIM"/>
    <property type="match status" value="1"/>
</dbReference>
<dbReference type="Pfam" id="PF01052">
    <property type="entry name" value="FliMN_C"/>
    <property type="match status" value="1"/>
</dbReference>
<gene>
    <name evidence="13" type="ORF">GWA01_24130</name>
</gene>
<dbReference type="EMBL" id="BJUZ01000004">
    <property type="protein sequence ID" value="GEK94643.1"/>
    <property type="molecule type" value="Genomic_DNA"/>
</dbReference>
<dbReference type="GO" id="GO:0003774">
    <property type="term" value="F:cytoskeletal motor activity"/>
    <property type="evidence" value="ECO:0007669"/>
    <property type="project" value="InterPro"/>
</dbReference>
<dbReference type="InterPro" id="IPR001689">
    <property type="entry name" value="Flag_FliM"/>
</dbReference>
<reference evidence="13 14" key="1">
    <citation type="submission" date="2019-07" db="EMBL/GenBank/DDBJ databases">
        <title>Whole genome shotgun sequence of Gluconobacter wancherniae NBRC 103581.</title>
        <authorList>
            <person name="Hosoyama A."/>
            <person name="Uohara A."/>
            <person name="Ohji S."/>
            <person name="Ichikawa N."/>
        </authorList>
    </citation>
    <scope>NUCLEOTIDE SEQUENCE [LARGE SCALE GENOMIC DNA]</scope>
    <source>
        <strain evidence="13 14">NBRC 103581</strain>
    </source>
</reference>
<keyword evidence="4 11" id="KW-0145">Chemotaxis</keyword>
<keyword evidence="13" id="KW-0282">Flagellum</keyword>
<evidence type="ECO:0000256" key="3">
    <source>
        <dbReference type="ARBA" id="ARBA00022475"/>
    </source>
</evidence>
<keyword evidence="5 11" id="KW-0997">Cell inner membrane</keyword>
<keyword evidence="13" id="KW-0966">Cell projection</keyword>
<sequence length="362" mass="40147">MNDDDFPDTQFPAASMAMPSFADDGGEAGRILNQEEIDSLFGGSPEDASQSGSGLERLIGAPYVSYERLPMLEVVFDRLVRILTTSMRNFTSDNVDLSMDRLNSQRFGDYLESVSDRAMFAVFKAEEWDNYGLLVLNSSLIYTVVDALLGGHTRLQANAVATPRVRQDSRSHTTIERALIEPLIEIVLNNLAESFSPLCAVNFRFERLELSSRFAAISRAANGVVMARFSVDMAGRGGDMDLILPHATLEPVRETLLQQFMGEKFGHDEIWESHLARELWQTEVTLDAILEEQTMNLQDIISLSPGDQLVFRPNSGGRVQLRCGGTPMFTAKVGRAHGHVAVRIEETTRRTASGNSRTTSYS</sequence>
<dbReference type="InterPro" id="IPR028976">
    <property type="entry name" value="CheC-like_sf"/>
</dbReference>
<dbReference type="GO" id="GO:0005886">
    <property type="term" value="C:plasma membrane"/>
    <property type="evidence" value="ECO:0007669"/>
    <property type="project" value="UniProtKB-SubCell"/>
</dbReference>
<proteinExistence type="inferred from homology"/>
<dbReference type="PRINTS" id="PR00955">
    <property type="entry name" value="FLGMOTORFLIM"/>
</dbReference>
<keyword evidence="14" id="KW-1185">Reference proteome</keyword>
<evidence type="ECO:0000256" key="8">
    <source>
        <dbReference type="ARBA" id="ARBA00023143"/>
    </source>
</evidence>
<dbReference type="Pfam" id="PF02154">
    <property type="entry name" value="FliM"/>
    <property type="match status" value="1"/>
</dbReference>
<dbReference type="SUPFAM" id="SSF101801">
    <property type="entry name" value="Surface presentation of antigens (SPOA)"/>
    <property type="match status" value="1"/>
</dbReference>
<dbReference type="InterPro" id="IPR036429">
    <property type="entry name" value="SpoA-like_sf"/>
</dbReference>
<dbReference type="GO" id="GO:0050918">
    <property type="term" value="P:positive chemotaxis"/>
    <property type="evidence" value="ECO:0007669"/>
    <property type="project" value="TreeGrafter"/>
</dbReference>
<evidence type="ECO:0000256" key="11">
    <source>
        <dbReference type="PIRNR" id="PIRNR002888"/>
    </source>
</evidence>
<dbReference type="CDD" id="cd17908">
    <property type="entry name" value="FliM"/>
    <property type="match status" value="1"/>
</dbReference>
<keyword evidence="7 11" id="KW-0472">Membrane</keyword>
<protein>
    <recommendedName>
        <fullName evidence="2 10">Flagellar motor switch protein FliM</fullName>
    </recommendedName>
</protein>
<comment type="subcellular location">
    <subcellularLocation>
        <location evidence="11">Cell inner membrane</location>
        <topology evidence="11">Peripheral membrane protein</topology>
    </subcellularLocation>
    <subcellularLocation>
        <location evidence="11">Bacterial flagellum basal body</location>
    </subcellularLocation>
</comment>
<comment type="caution">
    <text evidence="13">The sequence shown here is derived from an EMBL/GenBank/DDBJ whole genome shotgun (WGS) entry which is preliminary data.</text>
</comment>
<evidence type="ECO:0000256" key="7">
    <source>
        <dbReference type="ARBA" id="ARBA00023136"/>
    </source>
</evidence>
<comment type="similarity">
    <text evidence="1 11">Belongs to the FliM family.</text>
</comment>
<evidence type="ECO:0000256" key="4">
    <source>
        <dbReference type="ARBA" id="ARBA00022500"/>
    </source>
</evidence>
<evidence type="ECO:0000256" key="9">
    <source>
        <dbReference type="ARBA" id="ARBA00025044"/>
    </source>
</evidence>
<dbReference type="Gene3D" id="3.40.1550.10">
    <property type="entry name" value="CheC-like"/>
    <property type="match status" value="1"/>
</dbReference>
<dbReference type="NCBIfam" id="TIGR01397">
    <property type="entry name" value="fliM_switch"/>
    <property type="match status" value="1"/>
</dbReference>
<evidence type="ECO:0000256" key="6">
    <source>
        <dbReference type="ARBA" id="ARBA00022779"/>
    </source>
</evidence>
<keyword evidence="13" id="KW-0969">Cilium</keyword>
<evidence type="ECO:0000313" key="13">
    <source>
        <dbReference type="EMBL" id="GEK94643.1"/>
    </source>
</evidence>
<dbReference type="Proteomes" id="UP000321230">
    <property type="component" value="Unassembled WGS sequence"/>
</dbReference>
<organism evidence="13 14">
    <name type="scientific">Gluconobacter wancherniae NBRC 103581</name>
    <dbReference type="NCBI Taxonomy" id="656744"/>
    <lineage>
        <taxon>Bacteria</taxon>
        <taxon>Pseudomonadati</taxon>
        <taxon>Pseudomonadota</taxon>
        <taxon>Alphaproteobacteria</taxon>
        <taxon>Acetobacterales</taxon>
        <taxon>Acetobacteraceae</taxon>
        <taxon>Gluconobacter</taxon>
    </lineage>
</organism>
<evidence type="ECO:0000256" key="2">
    <source>
        <dbReference type="ARBA" id="ARBA00021898"/>
    </source>
</evidence>
<comment type="function">
    <text evidence="9 11">FliM is one of three proteins (FliG, FliN, FliM) that forms the rotor-mounted switch complex (C ring), located at the base of the basal body. This complex interacts with the CheY and CheZ chemotaxis proteins, in addition to contacting components of the motor that determine the direction of flagellar rotation.</text>
</comment>
<evidence type="ECO:0000313" key="14">
    <source>
        <dbReference type="Proteomes" id="UP000321230"/>
    </source>
</evidence>
<keyword evidence="6 11" id="KW-0283">Flagellar rotation</keyword>
<dbReference type="Gene3D" id="2.30.330.10">
    <property type="entry name" value="SpoA-like"/>
    <property type="match status" value="1"/>
</dbReference>
<evidence type="ECO:0000259" key="12">
    <source>
        <dbReference type="Pfam" id="PF01052"/>
    </source>
</evidence>
<dbReference type="PIRSF" id="PIRSF002888">
    <property type="entry name" value="FliM"/>
    <property type="match status" value="1"/>
</dbReference>
<dbReference type="AlphaFoldDB" id="A0A511B4L5"/>
<name>A0A511B4L5_9PROT</name>
<accession>A0A511B4L5</accession>
<dbReference type="GO" id="GO:0071978">
    <property type="term" value="P:bacterial-type flagellum-dependent swarming motility"/>
    <property type="evidence" value="ECO:0007669"/>
    <property type="project" value="TreeGrafter"/>
</dbReference>
<dbReference type="SUPFAM" id="SSF103039">
    <property type="entry name" value="CheC-like"/>
    <property type="match status" value="1"/>
</dbReference>
<keyword evidence="3 11" id="KW-1003">Cell membrane</keyword>
<evidence type="ECO:0000256" key="10">
    <source>
        <dbReference type="NCBIfam" id="TIGR01397"/>
    </source>
</evidence>
<evidence type="ECO:0000256" key="1">
    <source>
        <dbReference type="ARBA" id="ARBA00011049"/>
    </source>
</evidence>
<dbReference type="GO" id="GO:0009425">
    <property type="term" value="C:bacterial-type flagellum basal body"/>
    <property type="evidence" value="ECO:0007669"/>
    <property type="project" value="UniProtKB-SubCell"/>
</dbReference>
<keyword evidence="8 11" id="KW-0975">Bacterial flagellum</keyword>
<dbReference type="PANTHER" id="PTHR30034:SF3">
    <property type="entry name" value="FLAGELLAR MOTOR SWITCH PROTEIN FLIM"/>
    <property type="match status" value="1"/>
</dbReference>
<evidence type="ECO:0000256" key="5">
    <source>
        <dbReference type="ARBA" id="ARBA00022519"/>
    </source>
</evidence>
<dbReference type="InterPro" id="IPR001543">
    <property type="entry name" value="FliN-like_C"/>
</dbReference>
<feature type="domain" description="Flagellar motor switch protein FliN-like C-terminal" evidence="12">
    <location>
        <begin position="278"/>
        <end position="347"/>
    </location>
</feature>